<evidence type="ECO:0000313" key="1">
    <source>
        <dbReference type="EMBL" id="MST88247.1"/>
    </source>
</evidence>
<dbReference type="SUPFAM" id="SSF53474">
    <property type="entry name" value="alpha/beta-Hydrolases"/>
    <property type="match status" value="1"/>
</dbReference>
<keyword evidence="2" id="KW-1185">Reference proteome</keyword>
<sequence length="400" mass="46440">MENRDNVCTYIRFKGDCSFKKMSFNEVDAMIFALLSYVDFRQILTSPQTLEDAYKKLLIVEEKGIDDSRPHTPTSLDVLEMVKLMAHSTRFHNIILDHYVDEYSLSQSEQFAALTITFMPHFHVFSFRGTDDSLAGWKENWEMIYKMPVTGQTKALAYIQDHISSKWYHAFEHYWLVGHSKGGNLAVYGACCLEEKQAKKIDGIYSFDGPGFRFPLTEFPHYTALKSRIHSYTPSFSVIGMTFEYYHKDYTIQSFEEGLAQHLGFSWVVCNDHFVRSMRDEESIQVEELFHSWLSEIPLDEREQFVQSLFQVLEQANITNLQEFLHMDIKAMIEVVKAMGGIDGERRNLIIRILTLLAAKSAKPRFDWFNESVEKIGNALSLNTQKIIDKFSKRGNNNNE</sequence>
<accession>A0A844FQR7</accession>
<organism evidence="1 2">
    <name type="scientific">Sharpea porci</name>
    <dbReference type="NCBI Taxonomy" id="2652286"/>
    <lineage>
        <taxon>Bacteria</taxon>
        <taxon>Bacillati</taxon>
        <taxon>Bacillota</taxon>
        <taxon>Erysipelotrichia</taxon>
        <taxon>Erysipelotrichales</taxon>
        <taxon>Coprobacillaceae</taxon>
        <taxon>Sharpea</taxon>
    </lineage>
</organism>
<dbReference type="Proteomes" id="UP000442619">
    <property type="component" value="Unassembled WGS sequence"/>
</dbReference>
<dbReference type="EMBL" id="VUNM01000002">
    <property type="protein sequence ID" value="MST88247.1"/>
    <property type="molecule type" value="Genomic_DNA"/>
</dbReference>
<proteinExistence type="predicted"/>
<dbReference type="RefSeq" id="WP_154514192.1">
    <property type="nucleotide sequence ID" value="NZ_VUNM01000002.1"/>
</dbReference>
<gene>
    <name evidence="1" type="ORF">FYJ79_01320</name>
</gene>
<dbReference type="AlphaFoldDB" id="A0A844FQR7"/>
<name>A0A844FQR7_9FIRM</name>
<dbReference type="InterPro" id="IPR024499">
    <property type="entry name" value="Mbeg1-like"/>
</dbReference>
<dbReference type="Pfam" id="PF11187">
    <property type="entry name" value="Mbeg1-like"/>
    <property type="match status" value="1"/>
</dbReference>
<protein>
    <submittedName>
        <fullName evidence="1">DUF2974 domain-containing protein</fullName>
    </submittedName>
</protein>
<evidence type="ECO:0000313" key="2">
    <source>
        <dbReference type="Proteomes" id="UP000442619"/>
    </source>
</evidence>
<dbReference type="InterPro" id="IPR029058">
    <property type="entry name" value="AB_hydrolase_fold"/>
</dbReference>
<reference evidence="1 2" key="1">
    <citation type="submission" date="2019-08" db="EMBL/GenBank/DDBJ databases">
        <title>In-depth cultivation of the pig gut microbiome towards novel bacterial diversity and tailored functional studies.</title>
        <authorList>
            <person name="Wylensek D."/>
            <person name="Hitch T.C.A."/>
            <person name="Clavel T."/>
        </authorList>
    </citation>
    <scope>NUCLEOTIDE SEQUENCE [LARGE SCALE GENOMIC DNA]</scope>
    <source>
        <strain evidence="1 2">CA-Schmier-601-WT-3</strain>
    </source>
</reference>
<comment type="caution">
    <text evidence="1">The sequence shown here is derived from an EMBL/GenBank/DDBJ whole genome shotgun (WGS) entry which is preliminary data.</text>
</comment>